<protein>
    <submittedName>
        <fullName evidence="2">Uncharacterized protein</fullName>
    </submittedName>
</protein>
<keyword evidence="3" id="KW-1185">Reference proteome</keyword>
<sequence length="460" mass="52392">MNTDYMEEASQLRRSPGRKTSVPCLVPGLTQSIDTPMSASASVASYEKWEAVSSRNNVILQDQIVDVPLFHKLLGEIKYPNCLRDTKFVEWVSPRQDKKVATGTLTRGAFMYMHWISTLQVDRFHDHDPYELEQRRYTLVDCWDSRLSPGYKLRNETELRRGTDPLIDSAFALRLQGKHIFGAERELFLPASPWTAKADVITLMELPNDWSLFLTKLQNPQVFSSEAQGAPSRVVTFAFEAKSKDNDAASRQLTLYLCSAQNQRRALGFEDEPLFGATIVGSILIMYISTWSDDKVVVAPTELRYNLDNLHEFIECYIFLCKVADHSAGEVENVFQNWESERGKQDLKERNYRANQRPWRMRHKPEAPKKSRKRGRQGDDRSQGVMEDLESFRDGVEDGPALNDVQGEEPVIHEGDPLIRANLRALEEYEKTHANSVGLPPSKDIRLWARHSAGSIVGAS</sequence>
<feature type="region of interest" description="Disordered" evidence="1">
    <location>
        <begin position="346"/>
        <end position="414"/>
    </location>
</feature>
<dbReference type="AlphaFoldDB" id="A0AAD4QIV8"/>
<accession>A0AAD4QIV8</accession>
<feature type="region of interest" description="Disordered" evidence="1">
    <location>
        <begin position="1"/>
        <end position="20"/>
    </location>
</feature>
<proteinExistence type="predicted"/>
<evidence type="ECO:0000256" key="1">
    <source>
        <dbReference type="SAM" id="MobiDB-lite"/>
    </source>
</evidence>
<dbReference type="EMBL" id="WTXG01000046">
    <property type="protein sequence ID" value="KAI0296766.1"/>
    <property type="molecule type" value="Genomic_DNA"/>
</dbReference>
<name>A0AAD4QIV8_9AGAM</name>
<gene>
    <name evidence="2" type="ORF">B0F90DRAFT_1745007</name>
</gene>
<dbReference type="Proteomes" id="UP001203297">
    <property type="component" value="Unassembled WGS sequence"/>
</dbReference>
<evidence type="ECO:0000313" key="2">
    <source>
        <dbReference type="EMBL" id="KAI0296766.1"/>
    </source>
</evidence>
<evidence type="ECO:0000313" key="3">
    <source>
        <dbReference type="Proteomes" id="UP001203297"/>
    </source>
</evidence>
<organism evidence="2 3">
    <name type="scientific">Multifurca ochricompacta</name>
    <dbReference type="NCBI Taxonomy" id="376703"/>
    <lineage>
        <taxon>Eukaryota</taxon>
        <taxon>Fungi</taxon>
        <taxon>Dikarya</taxon>
        <taxon>Basidiomycota</taxon>
        <taxon>Agaricomycotina</taxon>
        <taxon>Agaricomycetes</taxon>
        <taxon>Russulales</taxon>
        <taxon>Russulaceae</taxon>
        <taxon>Multifurca</taxon>
    </lineage>
</organism>
<comment type="caution">
    <text evidence="2">The sequence shown here is derived from an EMBL/GenBank/DDBJ whole genome shotgun (WGS) entry which is preliminary data.</text>
</comment>
<reference evidence="2" key="1">
    <citation type="journal article" date="2022" name="New Phytol.">
        <title>Evolutionary transition to the ectomycorrhizal habit in the genomes of a hyperdiverse lineage of mushroom-forming fungi.</title>
        <authorList>
            <person name="Looney B."/>
            <person name="Miyauchi S."/>
            <person name="Morin E."/>
            <person name="Drula E."/>
            <person name="Courty P.E."/>
            <person name="Kohler A."/>
            <person name="Kuo A."/>
            <person name="LaButti K."/>
            <person name="Pangilinan J."/>
            <person name="Lipzen A."/>
            <person name="Riley R."/>
            <person name="Andreopoulos W."/>
            <person name="He G."/>
            <person name="Johnson J."/>
            <person name="Nolan M."/>
            <person name="Tritt A."/>
            <person name="Barry K.W."/>
            <person name="Grigoriev I.V."/>
            <person name="Nagy L.G."/>
            <person name="Hibbett D."/>
            <person name="Henrissat B."/>
            <person name="Matheny P.B."/>
            <person name="Labbe J."/>
            <person name="Martin F.M."/>
        </authorList>
    </citation>
    <scope>NUCLEOTIDE SEQUENCE</scope>
    <source>
        <strain evidence="2">BPL690</strain>
    </source>
</reference>